<comment type="caution">
    <text evidence="1">The sequence shown here is derived from an EMBL/GenBank/DDBJ whole genome shotgun (WGS) entry which is preliminary data.</text>
</comment>
<sequence>MLIGLSVRGAAELEKSGDIHRTNIKVIILYEWEAISQYSIYKFFSKYNLLFLMGILKPNLAQALEIPLVVYPFETPVKDFDIYRLKNIAIKQENVPAINLKFLGENLGYRGSQVQIKIK</sequence>
<dbReference type="Proteomes" id="UP001461498">
    <property type="component" value="Unassembled WGS sequence"/>
</dbReference>
<accession>A0AAW1DJX6</accession>
<gene>
    <name evidence="1" type="ORF">O3M35_005166</name>
</gene>
<evidence type="ECO:0000313" key="1">
    <source>
        <dbReference type="EMBL" id="KAK9510365.1"/>
    </source>
</evidence>
<reference evidence="1 2" key="1">
    <citation type="submission" date="2022-12" db="EMBL/GenBank/DDBJ databases">
        <title>Chromosome-level genome assembly of true bugs.</title>
        <authorList>
            <person name="Ma L."/>
            <person name="Li H."/>
        </authorList>
    </citation>
    <scope>NUCLEOTIDE SEQUENCE [LARGE SCALE GENOMIC DNA]</scope>
    <source>
        <strain evidence="1">Lab_2022b</strain>
    </source>
</reference>
<protein>
    <submittedName>
        <fullName evidence="1">Uncharacterized protein</fullName>
    </submittedName>
</protein>
<evidence type="ECO:0000313" key="2">
    <source>
        <dbReference type="Proteomes" id="UP001461498"/>
    </source>
</evidence>
<dbReference type="EMBL" id="JAPXFL010000002">
    <property type="protein sequence ID" value="KAK9510365.1"/>
    <property type="molecule type" value="Genomic_DNA"/>
</dbReference>
<name>A0AAW1DJX6_9HEMI</name>
<proteinExistence type="predicted"/>
<keyword evidence="2" id="KW-1185">Reference proteome</keyword>
<dbReference type="AlphaFoldDB" id="A0AAW1DJX6"/>
<organism evidence="1 2">
    <name type="scientific">Rhynocoris fuscipes</name>
    <dbReference type="NCBI Taxonomy" id="488301"/>
    <lineage>
        <taxon>Eukaryota</taxon>
        <taxon>Metazoa</taxon>
        <taxon>Ecdysozoa</taxon>
        <taxon>Arthropoda</taxon>
        <taxon>Hexapoda</taxon>
        <taxon>Insecta</taxon>
        <taxon>Pterygota</taxon>
        <taxon>Neoptera</taxon>
        <taxon>Paraneoptera</taxon>
        <taxon>Hemiptera</taxon>
        <taxon>Heteroptera</taxon>
        <taxon>Panheteroptera</taxon>
        <taxon>Cimicomorpha</taxon>
        <taxon>Reduviidae</taxon>
        <taxon>Harpactorinae</taxon>
        <taxon>Harpactorini</taxon>
        <taxon>Rhynocoris</taxon>
    </lineage>
</organism>